<dbReference type="InterPro" id="IPR011766">
    <property type="entry name" value="TPP_enzyme_TPP-bd"/>
</dbReference>
<dbReference type="CDD" id="cd07034">
    <property type="entry name" value="TPP_PYR_PFOR_IOR-alpha_like"/>
    <property type="match status" value="1"/>
</dbReference>
<feature type="binding site" evidence="11">
    <location>
        <begin position="1000"/>
        <end position="1005"/>
    </location>
    <ligand>
        <name>thiamine diphosphate</name>
        <dbReference type="ChEBI" id="CHEBI:58937"/>
    </ligand>
</feature>
<dbReference type="Gene3D" id="3.40.920.10">
    <property type="entry name" value="Pyruvate-ferredoxin oxidoreductase, PFOR, domain III"/>
    <property type="match status" value="1"/>
</dbReference>
<dbReference type="Pfam" id="PF12838">
    <property type="entry name" value="Fer4_7"/>
    <property type="match status" value="1"/>
</dbReference>
<dbReference type="InterPro" id="IPR017900">
    <property type="entry name" value="4Fe4S_Fe_S_CS"/>
</dbReference>
<dbReference type="PROSITE" id="PS51379">
    <property type="entry name" value="4FE4S_FER_2"/>
    <property type="match status" value="2"/>
</dbReference>
<dbReference type="Gene3D" id="3.40.50.920">
    <property type="match status" value="1"/>
</dbReference>
<proteinExistence type="inferred from homology"/>
<evidence type="ECO:0000313" key="16">
    <source>
        <dbReference type="Proteomes" id="UP000295793"/>
    </source>
</evidence>
<feature type="site" description="Important for catalytic activity" evidence="12">
    <location>
        <position position="115"/>
    </location>
</feature>
<dbReference type="SUPFAM" id="SSF52922">
    <property type="entry name" value="TK C-terminal domain-like"/>
    <property type="match status" value="1"/>
</dbReference>
<feature type="binding site" evidence="13">
    <location>
        <position position="747"/>
    </location>
    <ligand>
        <name>[4Fe-4S] cluster</name>
        <dbReference type="ChEBI" id="CHEBI:49883"/>
        <label>2</label>
    </ligand>
</feature>
<dbReference type="GO" id="GO:0044281">
    <property type="term" value="P:small molecule metabolic process"/>
    <property type="evidence" value="ECO:0007669"/>
    <property type="project" value="UniProtKB-ARBA"/>
</dbReference>
<evidence type="ECO:0000256" key="1">
    <source>
        <dbReference type="ARBA" id="ARBA00009032"/>
    </source>
</evidence>
<feature type="binding site" evidence="11">
    <location>
        <position position="826"/>
    </location>
    <ligand>
        <name>thiamine diphosphate</name>
        <dbReference type="ChEBI" id="CHEBI:58937"/>
    </ligand>
</feature>
<dbReference type="FunFam" id="3.40.50.920:FF:000007">
    <property type="entry name" value="Pyruvate:ferredoxin (Flavodoxin) oxidoreductase"/>
    <property type="match status" value="1"/>
</dbReference>
<feature type="binding site" evidence="11">
    <location>
        <begin position="971"/>
        <end position="974"/>
    </location>
    <ligand>
        <name>thiamine diphosphate</name>
        <dbReference type="ChEBI" id="CHEBI:58937"/>
    </ligand>
</feature>
<dbReference type="AlphaFoldDB" id="A0A4R3I7Q4"/>
<feature type="binding site" evidence="13">
    <location>
        <position position="693"/>
    </location>
    <ligand>
        <name>[4Fe-4S] cluster</name>
        <dbReference type="ChEBI" id="CHEBI:49883"/>
        <label>1</label>
    </ligand>
</feature>
<feature type="site" description="Important for catalytic activity" evidence="12">
    <location>
        <position position="65"/>
    </location>
</feature>
<dbReference type="OrthoDB" id="9794954at2"/>
<feature type="binding site" evidence="13">
    <location>
        <position position="700"/>
    </location>
    <ligand>
        <name>[4Fe-4S] cluster</name>
        <dbReference type="ChEBI" id="CHEBI:49883"/>
        <label>2</label>
    </ligand>
</feature>
<feature type="binding site" evidence="11">
    <location>
        <position position="32"/>
    </location>
    <ligand>
        <name>pyruvate</name>
        <dbReference type="ChEBI" id="CHEBI:15361"/>
    </ligand>
</feature>
<evidence type="ECO:0000256" key="6">
    <source>
        <dbReference type="ARBA" id="ARBA00023002"/>
    </source>
</evidence>
<feature type="binding site" evidence="13">
    <location>
        <position position="750"/>
    </location>
    <ligand>
        <name>[4Fe-4S] cluster</name>
        <dbReference type="ChEBI" id="CHEBI:49883"/>
        <label>2</label>
    </ligand>
</feature>
<feature type="domain" description="4Fe-4S ferredoxin-type" evidence="14">
    <location>
        <begin position="681"/>
        <end position="710"/>
    </location>
</feature>
<dbReference type="GO" id="GO:0030976">
    <property type="term" value="F:thiamine pyrophosphate binding"/>
    <property type="evidence" value="ECO:0007669"/>
    <property type="project" value="InterPro"/>
</dbReference>
<dbReference type="Pfam" id="PF10371">
    <property type="entry name" value="EKR"/>
    <property type="match status" value="1"/>
</dbReference>
<feature type="binding site" evidence="13">
    <location>
        <position position="849"/>
    </location>
    <ligand>
        <name>[4Fe-4S] cluster</name>
        <dbReference type="ChEBI" id="CHEBI:49883"/>
        <label>3</label>
    </ligand>
</feature>
<dbReference type="NCBIfam" id="TIGR02176">
    <property type="entry name" value="pyruv_ox_red"/>
    <property type="match status" value="1"/>
</dbReference>
<reference evidence="15 16" key="1">
    <citation type="submission" date="2019-03" db="EMBL/GenBank/DDBJ databases">
        <title>Genomic Encyclopedia of Archaeal and Bacterial Type Strains, Phase II (KMG-II): from individual species to whole genera.</title>
        <authorList>
            <person name="Goeker M."/>
        </authorList>
    </citation>
    <scope>NUCLEOTIDE SEQUENCE [LARGE SCALE GENOMIC DNA]</scope>
    <source>
        <strain evidence="15 16">DSM 15388</strain>
    </source>
</reference>
<dbReference type="CDD" id="cd03377">
    <property type="entry name" value="TPP_PFOR_PNO"/>
    <property type="match status" value="1"/>
</dbReference>
<dbReference type="Pfam" id="PF01855">
    <property type="entry name" value="POR_N"/>
    <property type="match status" value="1"/>
</dbReference>
<dbReference type="Pfam" id="PF17147">
    <property type="entry name" value="PFOR_II"/>
    <property type="match status" value="1"/>
</dbReference>
<feature type="binding site" evidence="13">
    <location>
        <position position="690"/>
    </location>
    <ligand>
        <name>[4Fe-4S] cluster</name>
        <dbReference type="ChEBI" id="CHEBI:49883"/>
        <label>1</label>
    </ligand>
</feature>
<organism evidence="15 16">
    <name type="scientific">Reinekea marinisedimentorum</name>
    <dbReference type="NCBI Taxonomy" id="230495"/>
    <lineage>
        <taxon>Bacteria</taxon>
        <taxon>Pseudomonadati</taxon>
        <taxon>Pseudomonadota</taxon>
        <taxon>Gammaproteobacteria</taxon>
        <taxon>Oceanospirillales</taxon>
        <taxon>Saccharospirillaceae</taxon>
        <taxon>Reinekea</taxon>
    </lineage>
</organism>
<keyword evidence="15" id="KW-0670">Pyruvate</keyword>
<comment type="catalytic activity">
    <reaction evidence="9 10">
        <text>oxidized [flavodoxin] + pyruvate + CoA + 2 H(+) = reduced [flavodoxin] + acetyl-CoA + CO2</text>
        <dbReference type="Rhea" id="RHEA:44140"/>
        <dbReference type="Rhea" id="RHEA-COMP:10622"/>
        <dbReference type="Rhea" id="RHEA-COMP:10623"/>
        <dbReference type="ChEBI" id="CHEBI:15361"/>
        <dbReference type="ChEBI" id="CHEBI:15378"/>
        <dbReference type="ChEBI" id="CHEBI:16526"/>
        <dbReference type="ChEBI" id="CHEBI:57287"/>
        <dbReference type="ChEBI" id="CHEBI:57288"/>
        <dbReference type="ChEBI" id="CHEBI:57618"/>
        <dbReference type="ChEBI" id="CHEBI:58210"/>
    </reaction>
</comment>
<dbReference type="Gene3D" id="3.30.70.20">
    <property type="match status" value="1"/>
</dbReference>
<evidence type="ECO:0000256" key="4">
    <source>
        <dbReference type="ARBA" id="ARBA00022723"/>
    </source>
</evidence>
<evidence type="ECO:0000256" key="5">
    <source>
        <dbReference type="ARBA" id="ARBA00022982"/>
    </source>
</evidence>
<feature type="binding site" evidence="13">
    <location>
        <position position="696"/>
    </location>
    <ligand>
        <name>[4Fe-4S] cluster</name>
        <dbReference type="ChEBI" id="CHEBI:49883"/>
        <label>1</label>
    </ligand>
</feature>
<dbReference type="InterPro" id="IPR033412">
    <property type="entry name" value="PFOR_II"/>
</dbReference>
<dbReference type="PIRSF" id="PIRSF000159">
    <property type="entry name" value="NifJ"/>
    <property type="match status" value="1"/>
</dbReference>
<comment type="similarity">
    <text evidence="1 10">Belongs to the pyruvate:ferredoxin/flavodoxin oxidoreductase family.</text>
</comment>
<keyword evidence="7 13" id="KW-0408">Iron</keyword>
<dbReference type="Proteomes" id="UP000295793">
    <property type="component" value="Unassembled WGS sequence"/>
</dbReference>
<dbReference type="GO" id="GO:0006979">
    <property type="term" value="P:response to oxidative stress"/>
    <property type="evidence" value="ECO:0007669"/>
    <property type="project" value="TreeGrafter"/>
</dbReference>
<dbReference type="GO" id="GO:0022900">
    <property type="term" value="P:electron transport chain"/>
    <property type="evidence" value="ECO:0007669"/>
    <property type="project" value="InterPro"/>
</dbReference>
<dbReference type="InterPro" id="IPR011895">
    <property type="entry name" value="Pyrv_flavodox_OxRed"/>
</dbReference>
<evidence type="ECO:0000256" key="11">
    <source>
        <dbReference type="PIRSR" id="PIRSR000159-1"/>
    </source>
</evidence>
<feature type="binding site" evidence="13">
    <location>
        <position position="821"/>
    </location>
    <ligand>
        <name>[4Fe-4S] cluster</name>
        <dbReference type="ChEBI" id="CHEBI:49883"/>
        <label>3</label>
    </ligand>
</feature>
<feature type="domain" description="4Fe-4S ferredoxin-type" evidence="14">
    <location>
        <begin position="738"/>
        <end position="768"/>
    </location>
</feature>
<keyword evidence="3 13" id="KW-0004">4Fe-4S</keyword>
<dbReference type="FunFam" id="3.40.920.10:FF:000001">
    <property type="entry name" value="Pyruvate:ferredoxin (Flavodoxin) oxidoreductase"/>
    <property type="match status" value="1"/>
</dbReference>
<evidence type="ECO:0000256" key="10">
    <source>
        <dbReference type="PIRNR" id="PIRNR000159"/>
    </source>
</evidence>
<dbReference type="EC" id="1.2.7.-" evidence="10"/>
<evidence type="ECO:0000256" key="13">
    <source>
        <dbReference type="PIRSR" id="PIRSR000159-50"/>
    </source>
</evidence>
<feature type="binding site" evidence="11">
    <location>
        <position position="65"/>
    </location>
    <ligand>
        <name>thiamine diphosphate</name>
        <dbReference type="ChEBI" id="CHEBI:58937"/>
    </ligand>
</feature>
<dbReference type="InterPro" id="IPR050722">
    <property type="entry name" value="Pyruvate:ferred/Flavod_OxRd"/>
</dbReference>
<dbReference type="InterPro" id="IPR019752">
    <property type="entry name" value="Pyrv/ketoisovalerate_OxRed_cat"/>
</dbReference>
<dbReference type="SUPFAM" id="SSF52518">
    <property type="entry name" value="Thiamin diphosphate-binding fold (THDP-binding)"/>
    <property type="match status" value="2"/>
</dbReference>
<evidence type="ECO:0000313" key="15">
    <source>
        <dbReference type="EMBL" id="TCS42067.1"/>
    </source>
</evidence>
<dbReference type="FunFam" id="3.30.70.20:FF:000022">
    <property type="entry name" value="Pyruvate:ferredoxin (Flavodoxin) oxidoreductase"/>
    <property type="match status" value="1"/>
</dbReference>
<dbReference type="GO" id="GO:0051539">
    <property type="term" value="F:4 iron, 4 sulfur cluster binding"/>
    <property type="evidence" value="ECO:0007669"/>
    <property type="project" value="UniProtKB-KW"/>
</dbReference>
<evidence type="ECO:0000256" key="9">
    <source>
        <dbReference type="ARBA" id="ARBA00048963"/>
    </source>
</evidence>
<dbReference type="SUPFAM" id="SSF54862">
    <property type="entry name" value="4Fe-4S ferredoxins"/>
    <property type="match status" value="1"/>
</dbReference>
<evidence type="ECO:0000256" key="12">
    <source>
        <dbReference type="PIRSR" id="PIRSR000159-2"/>
    </source>
</evidence>
<comment type="function">
    <text evidence="10">Oxidoreductase required for the transfer of electrons from pyruvate to flavodoxin.</text>
</comment>
<protein>
    <recommendedName>
        <fullName evidence="10">Pyruvate-flavodoxin oxidoreductase</fullName>
        <ecNumber evidence="10">1.2.7.-</ecNumber>
    </recommendedName>
</protein>
<dbReference type="InterPro" id="IPR002880">
    <property type="entry name" value="Pyrv_Fd/Flavodoxin_OxRdtase_N"/>
</dbReference>
<keyword evidence="2 10" id="KW-0813">Transport</keyword>
<dbReference type="InterPro" id="IPR002869">
    <property type="entry name" value="Pyrv_flavodox_OxRed_cen"/>
</dbReference>
<feature type="site" description="Important for catalytic activity" evidence="12">
    <location>
        <position position="1005"/>
    </location>
</feature>
<feature type="binding site" evidence="13">
    <location>
        <position position="753"/>
    </location>
    <ligand>
        <name>[4Fe-4S] cluster</name>
        <dbReference type="ChEBI" id="CHEBI:49883"/>
        <label>2</label>
    </ligand>
</feature>
<dbReference type="PANTHER" id="PTHR32154">
    <property type="entry name" value="PYRUVATE-FLAVODOXIN OXIDOREDUCTASE-RELATED"/>
    <property type="match status" value="1"/>
</dbReference>
<keyword evidence="4 13" id="KW-0479">Metal-binding</keyword>
<dbReference type="Gene3D" id="3.40.50.970">
    <property type="match status" value="2"/>
</dbReference>
<dbReference type="SMART" id="SM00890">
    <property type="entry name" value="EKR"/>
    <property type="match status" value="1"/>
</dbReference>
<evidence type="ECO:0000256" key="7">
    <source>
        <dbReference type="ARBA" id="ARBA00023004"/>
    </source>
</evidence>
<feature type="binding site" evidence="11">
    <location>
        <position position="115"/>
    </location>
    <ligand>
        <name>pyruvate</name>
        <dbReference type="ChEBI" id="CHEBI:15361"/>
    </ligand>
</feature>
<dbReference type="PANTHER" id="PTHR32154:SF0">
    <property type="entry name" value="PYRUVATE-FLAVODOXIN OXIDOREDUCTASE-RELATED"/>
    <property type="match status" value="1"/>
</dbReference>
<dbReference type="InterPro" id="IPR029061">
    <property type="entry name" value="THDP-binding"/>
</dbReference>
<feature type="binding site" evidence="13">
    <location>
        <position position="757"/>
    </location>
    <ligand>
        <name>[4Fe-4S] cluster</name>
        <dbReference type="ChEBI" id="CHEBI:49883"/>
        <label>1</label>
    </ligand>
</feature>
<dbReference type="EMBL" id="SLZR01000004">
    <property type="protein sequence ID" value="TCS42067.1"/>
    <property type="molecule type" value="Genomic_DNA"/>
</dbReference>
<dbReference type="Pfam" id="PF01558">
    <property type="entry name" value="POR"/>
    <property type="match status" value="1"/>
</dbReference>
<evidence type="ECO:0000259" key="14">
    <source>
        <dbReference type="PROSITE" id="PS51379"/>
    </source>
</evidence>
<dbReference type="InterPro" id="IPR009014">
    <property type="entry name" value="Transketo_C/PFOR_II"/>
</dbReference>
<comment type="cofactor">
    <cofactor evidence="13">
        <name>[4Fe-4S] cluster</name>
        <dbReference type="ChEBI" id="CHEBI:49883"/>
    </cofactor>
    <text evidence="13">Binds 3 [4Fe-4S] clusters per subunit.</text>
</comment>
<accession>A0A4R3I7Q4</accession>
<keyword evidence="6 10" id="KW-0560">Oxidoreductase</keyword>
<feature type="binding site" evidence="11">
    <location>
        <position position="849"/>
    </location>
    <ligand>
        <name>thiamine diphosphate</name>
        <dbReference type="ChEBI" id="CHEBI:58937"/>
    </ligand>
</feature>
<dbReference type="SUPFAM" id="SSF53323">
    <property type="entry name" value="Pyruvate-ferredoxin oxidoreductase, PFOR, domain III"/>
    <property type="match status" value="1"/>
</dbReference>
<evidence type="ECO:0000256" key="2">
    <source>
        <dbReference type="ARBA" id="ARBA00022448"/>
    </source>
</evidence>
<feature type="site" description="Important for catalytic activity" evidence="12">
    <location>
        <position position="32"/>
    </location>
</feature>
<dbReference type="FunFam" id="3.40.50.970:FF:000012">
    <property type="entry name" value="Pyruvate:ferredoxin (Flavodoxin) oxidoreductase"/>
    <property type="match status" value="1"/>
</dbReference>
<feature type="binding site" evidence="13">
    <location>
        <position position="824"/>
    </location>
    <ligand>
        <name>[4Fe-4S] cluster</name>
        <dbReference type="ChEBI" id="CHEBI:49883"/>
        <label>3</label>
    </ligand>
</feature>
<feature type="binding site" evidence="13">
    <location>
        <position position="1080"/>
    </location>
    <ligand>
        <name>[4Fe-4S] cluster</name>
        <dbReference type="ChEBI" id="CHEBI:49883"/>
        <label>3</label>
    </ligand>
</feature>
<dbReference type="GO" id="GO:0016903">
    <property type="term" value="F:oxidoreductase activity, acting on the aldehyde or oxo group of donors"/>
    <property type="evidence" value="ECO:0007669"/>
    <property type="project" value="InterPro"/>
</dbReference>
<sequence length="1186" mass="129950">MNIPNPITVDGNEAVARIAHQTSDILAIYPITPASPMGEIADLYSSLQQKNLWGVIPSIVEMQSEAGAAGVLHGALQGGAISSTFTSSQGLLLMIPNLYKIAGELTPCVIHVATRSVATHALSIFCDHSDVMAARATGWGIWFSNSVQQAQDGALLCQMFSLKSRIPFIHAFDGFRTSHEISKIDGITREQAAELFPWAEAAAHRARAMQPEQPEVRGTSQNPDVFFQSRERINPIYQNSPAIFTECLAQFERVTGRSYQPFEYFGAADAQRVVIAMGSSIGAIRETVQQLNNAGEKVGMIAVHLYLPFLSEPFIEALPDTTRSIAVLDRTKEPGAQAEPLMLDISLALVKAGKANIEISHGRYGLSSKELTPAMVTALFREMSHSVLNGFTLGINDDLTNLSVDYDSAIHCQRPPGTHQSVFYGLGADGTVSANKNTIKIIGELTDQFVQGYFEYDSKKSGAVTVSHLRFSPEPIHSSYLIEPDSADFVSCHQFNLLDKYDVLNKAKHGATLLINAPFEAENVWLSLPYRTRNQIASKGCRLYAIDAYKLARELGLGRRINTIMQACYFRLSGVLPEQTALDKMKEYTTKTYQRAGTEILKANHDAIDRALERLHQIPVNCEEAEPEQRPDLQTGNTIIDQVVLRAMRGQGNLIPVSQLPLDGSYPTGTARFEKRNLTDRIPVWEPDLCTQCGKCVYVCPHAVIRSKLIAEDSASNAPASFKQQPAKSKAYGAGWLMSYQVSPEDCTGCELCVDACPITDKQNPDRKAINMADKQPLLAQEIDNWEYFLQIPAVEAHQVKTSTISGSSLVDPLFEFSGACSGCGETPYISLITRLFGNRMLIANATGCSSIYGGNLPTTPYTKNTRGEGPAWNNSLFEDNAEFALGLRLSADQNNIRARSLLSELAAQLPDQLVDSLLNNPQQTDQQLEQQRLSIIELKQLLSTIEQPEATDLGSVAQYLQKKSIWGIGGDGWAYDIGFGGLDHVLASGKNVNLLVLDTEVYSNTGGQMSKATPTGAIAKFAAGGRSRLKKDLFAHAMAYEDVYVAQVAFGAKDTQTLNAIIEAENYPGTSLIIAYSPCIAHGIDLKNNLHQQQLAVSSGHWPLLRYNPAATANGSNPLKVDYKKPIISIRDYMETEARFSLLKRTHPEAAEQLATLAQEYAWHRFNHYSALANLPAENNSSEEA</sequence>
<dbReference type="GO" id="GO:0005506">
    <property type="term" value="F:iron ion binding"/>
    <property type="evidence" value="ECO:0007669"/>
    <property type="project" value="InterPro"/>
</dbReference>
<dbReference type="Pfam" id="PF02775">
    <property type="entry name" value="TPP_enzyme_C"/>
    <property type="match status" value="1"/>
</dbReference>
<evidence type="ECO:0000256" key="8">
    <source>
        <dbReference type="ARBA" id="ARBA00023014"/>
    </source>
</evidence>
<keyword evidence="5 10" id="KW-0249">Electron transport</keyword>
<dbReference type="PROSITE" id="PS00198">
    <property type="entry name" value="4FE4S_FER_1"/>
    <property type="match status" value="2"/>
</dbReference>
<gene>
    <name evidence="15" type="ORF">BCF53_104172</name>
</gene>
<name>A0A4R3I7Q4_9GAMM</name>
<dbReference type="RefSeq" id="WP_132700864.1">
    <property type="nucleotide sequence ID" value="NZ_SLZR01000004.1"/>
</dbReference>
<evidence type="ECO:0000256" key="3">
    <source>
        <dbReference type="ARBA" id="ARBA00022485"/>
    </source>
</evidence>
<dbReference type="InterPro" id="IPR019456">
    <property type="entry name" value="Pyrv-flavodox_OxRtase_EKR"/>
</dbReference>
<keyword evidence="8 13" id="KW-0411">Iron-sulfur</keyword>
<keyword evidence="16" id="KW-1185">Reference proteome</keyword>
<dbReference type="InterPro" id="IPR017896">
    <property type="entry name" value="4Fe4S_Fe-S-bd"/>
</dbReference>
<comment type="caution">
    <text evidence="15">The sequence shown here is derived from an EMBL/GenBank/DDBJ whole genome shotgun (WGS) entry which is preliminary data.</text>
</comment>